<gene>
    <name evidence="2" type="ORF">MNOR_LOCUS10459</name>
</gene>
<comment type="caution">
    <text evidence="2">The sequence shown here is derived from an EMBL/GenBank/DDBJ whole genome shotgun (WGS) entry which is preliminary data.</text>
</comment>
<keyword evidence="3" id="KW-1185">Reference proteome</keyword>
<evidence type="ECO:0000256" key="1">
    <source>
        <dbReference type="SAM" id="MobiDB-lite"/>
    </source>
</evidence>
<dbReference type="AlphaFoldDB" id="A0AAV2QEX8"/>
<dbReference type="Proteomes" id="UP001497623">
    <property type="component" value="Unassembled WGS sequence"/>
</dbReference>
<feature type="region of interest" description="Disordered" evidence="1">
    <location>
        <begin position="1"/>
        <end position="24"/>
    </location>
</feature>
<name>A0AAV2QEX8_MEGNR</name>
<organism evidence="2 3">
    <name type="scientific">Meganyctiphanes norvegica</name>
    <name type="common">Northern krill</name>
    <name type="synonym">Thysanopoda norvegica</name>
    <dbReference type="NCBI Taxonomy" id="48144"/>
    <lineage>
        <taxon>Eukaryota</taxon>
        <taxon>Metazoa</taxon>
        <taxon>Ecdysozoa</taxon>
        <taxon>Arthropoda</taxon>
        <taxon>Crustacea</taxon>
        <taxon>Multicrustacea</taxon>
        <taxon>Malacostraca</taxon>
        <taxon>Eumalacostraca</taxon>
        <taxon>Eucarida</taxon>
        <taxon>Euphausiacea</taxon>
        <taxon>Euphausiidae</taxon>
        <taxon>Meganyctiphanes</taxon>
    </lineage>
</organism>
<evidence type="ECO:0000313" key="2">
    <source>
        <dbReference type="EMBL" id="CAL4077620.1"/>
    </source>
</evidence>
<protein>
    <submittedName>
        <fullName evidence="2">Uncharacterized protein</fullName>
    </submittedName>
</protein>
<accession>A0AAV2QEX8</accession>
<feature type="compositionally biased region" description="Basic residues" evidence="1">
    <location>
        <begin position="1"/>
        <end position="17"/>
    </location>
</feature>
<sequence length="124" mass="14987">MLMQLKHKNLLKNKKSDKRYSKSRNQLTNLKRLENIWKPSTTQRLLITLMPEPLKLVACATSIMTMNLKEEVHLQKNFHHCRALYKKILLHSRKQHIPITRYQYQKRHQQSQRLPPPLEDLIQR</sequence>
<proteinExistence type="predicted"/>
<evidence type="ECO:0000313" key="3">
    <source>
        <dbReference type="Proteomes" id="UP001497623"/>
    </source>
</evidence>
<reference evidence="2 3" key="1">
    <citation type="submission" date="2024-05" db="EMBL/GenBank/DDBJ databases">
        <authorList>
            <person name="Wallberg A."/>
        </authorList>
    </citation>
    <scope>NUCLEOTIDE SEQUENCE [LARGE SCALE GENOMIC DNA]</scope>
</reference>
<dbReference type="EMBL" id="CAXKWB010005275">
    <property type="protein sequence ID" value="CAL4077620.1"/>
    <property type="molecule type" value="Genomic_DNA"/>
</dbReference>